<dbReference type="GO" id="GO:0003677">
    <property type="term" value="F:DNA binding"/>
    <property type="evidence" value="ECO:0007669"/>
    <property type="project" value="UniProtKB-KW"/>
</dbReference>
<dbReference type="GO" id="GO:0046872">
    <property type="term" value="F:metal ion binding"/>
    <property type="evidence" value="ECO:0007669"/>
    <property type="project" value="UniProtKB-KW"/>
</dbReference>
<evidence type="ECO:0000256" key="11">
    <source>
        <dbReference type="ARBA" id="ARBA00023125"/>
    </source>
</evidence>
<evidence type="ECO:0000256" key="12">
    <source>
        <dbReference type="ARBA" id="ARBA00023204"/>
    </source>
</evidence>
<dbReference type="PANTHER" id="PTHR11472">
    <property type="entry name" value="DNA REPAIR DEAD HELICASE RAD3/XP-D SUBFAMILY MEMBER"/>
    <property type="match status" value="1"/>
</dbReference>
<keyword evidence="4" id="KW-0547">Nucleotide-binding</keyword>
<feature type="domain" description="Helicase ATP-binding" evidence="17">
    <location>
        <begin position="37"/>
        <end position="279"/>
    </location>
</feature>
<dbReference type="InterPro" id="IPR011545">
    <property type="entry name" value="DEAD/DEAH_box_helicase_dom"/>
</dbReference>
<keyword evidence="2" id="KW-0004">4Fe-4S</keyword>
<proteinExistence type="inferred from homology"/>
<keyword evidence="7 19" id="KW-0347">Helicase</keyword>
<dbReference type="GO" id="GO:0005524">
    <property type="term" value="F:ATP binding"/>
    <property type="evidence" value="ECO:0007669"/>
    <property type="project" value="UniProtKB-KW"/>
</dbReference>
<protein>
    <recommendedName>
        <fullName evidence="15">DNA 5'-3' helicase</fullName>
        <ecNumber evidence="15">5.6.2.3</ecNumber>
    </recommendedName>
</protein>
<keyword evidence="9" id="KW-0408">Iron</keyword>
<evidence type="ECO:0000256" key="14">
    <source>
        <dbReference type="ARBA" id="ARBA00038058"/>
    </source>
</evidence>
<dbReference type="SMART" id="SM00491">
    <property type="entry name" value="HELICc2"/>
    <property type="match status" value="1"/>
</dbReference>
<evidence type="ECO:0000256" key="5">
    <source>
        <dbReference type="ARBA" id="ARBA00022763"/>
    </source>
</evidence>
<dbReference type="AlphaFoldDB" id="A0A2S8GSY6"/>
<comment type="catalytic activity">
    <reaction evidence="16">
        <text>ATP + H2O = ADP + phosphate + H(+)</text>
        <dbReference type="Rhea" id="RHEA:13065"/>
        <dbReference type="ChEBI" id="CHEBI:15377"/>
        <dbReference type="ChEBI" id="CHEBI:15378"/>
        <dbReference type="ChEBI" id="CHEBI:30616"/>
        <dbReference type="ChEBI" id="CHEBI:43474"/>
        <dbReference type="ChEBI" id="CHEBI:456216"/>
        <dbReference type="EC" id="5.6.2.3"/>
    </reaction>
</comment>
<evidence type="ECO:0000256" key="16">
    <source>
        <dbReference type="ARBA" id="ARBA00048954"/>
    </source>
</evidence>
<dbReference type="GO" id="GO:0051539">
    <property type="term" value="F:4 iron, 4 sulfur cluster binding"/>
    <property type="evidence" value="ECO:0007669"/>
    <property type="project" value="UniProtKB-KW"/>
</dbReference>
<keyword evidence="3" id="KW-0479">Metal-binding</keyword>
<reference evidence="19 20" key="1">
    <citation type="submission" date="2018-02" db="EMBL/GenBank/DDBJ databases">
        <title>Comparative genomes isolates from brazilian mangrove.</title>
        <authorList>
            <person name="Araujo J.E."/>
            <person name="Taketani R.G."/>
            <person name="Silva M.C.P."/>
            <person name="Loureco M.V."/>
            <person name="Andreote F.D."/>
        </authorList>
    </citation>
    <scope>NUCLEOTIDE SEQUENCE [LARGE SCALE GENOMIC DNA]</scope>
    <source>
        <strain evidence="19 20">Nap-Phe MGV</strain>
    </source>
</reference>
<dbReference type="InterPro" id="IPR045028">
    <property type="entry name" value="DinG/Rad3-like"/>
</dbReference>
<dbReference type="Pfam" id="PF00270">
    <property type="entry name" value="DEAD"/>
    <property type="match status" value="1"/>
</dbReference>
<organism evidence="19 20">
    <name type="scientific">Blastopirellula marina</name>
    <dbReference type="NCBI Taxonomy" id="124"/>
    <lineage>
        <taxon>Bacteria</taxon>
        <taxon>Pseudomonadati</taxon>
        <taxon>Planctomycetota</taxon>
        <taxon>Planctomycetia</taxon>
        <taxon>Pirellulales</taxon>
        <taxon>Pirellulaceae</taxon>
        <taxon>Blastopirellula</taxon>
    </lineage>
</organism>
<evidence type="ECO:0000256" key="7">
    <source>
        <dbReference type="ARBA" id="ARBA00022806"/>
    </source>
</evidence>
<evidence type="ECO:0000256" key="9">
    <source>
        <dbReference type="ARBA" id="ARBA00023004"/>
    </source>
</evidence>
<accession>A0A2S8GSY6</accession>
<keyword evidence="12" id="KW-0234">DNA repair</keyword>
<evidence type="ECO:0000313" key="19">
    <source>
        <dbReference type="EMBL" id="PQO47529.1"/>
    </source>
</evidence>
<comment type="similarity">
    <text evidence="14">Belongs to the helicase family. DinG subfamily.</text>
</comment>
<sequence>MGSYSVNDILGPDGSIARRLPRYELRQQQIDMADAVAAAIENKRHLIVEAGTGVGKSFAYLVPAILAVGQQPAEDDEDRPRRIVVSTHTISLQEQLIQKDLPLLNSVIPLEFTAVLAKGRGNYLSKRRMGAALSRTKTLFAKDEEEFQLDHIRTWAKETNDGSLSDLDFRPLGSVWDEVHSDSGNCLGRNCPSYNDCFYYKARRRVQNAQIIIVNHALFFSDLALRRSGVNILPKYDAVIFDEAHTLEGVAGDHLGLSITSAQIDYTLNKLFNERTNKGLLMHHGLTEAMQQVVHCQYRAQQFFTEIDAWLEENPQSSGRVRQAELVPNVLTPALAKLAAQVKNAGEDMNDDSQRQDLTSMSDRLYLLADGIESWRTQKIEDAVYWVESTQQRGPYRRVKLSAAPVDVGPVLRSELFQAVDSVIMTSATLAVGGSSSFDFFKSRIGLTRSETLALGSPFDYAEQAKLILVNEMPDPSDRRNYDRAVVDMIRRYVGRTQGRAFVLFTSYEMLRWAASSLTRWLAEQKIELFSQSDGMPRTVMVDKFKQSERAVLFGTDSFWQGVDVPGDALQNVIITKLPFSVPDQPLLQARLERIKEQGGQPFGQYQLPEAVIKLRQGFGRLIRTQADSGIVVILDPRVKTKAYGKVFLKSLPDCPIVNESYRDGSFT</sequence>
<dbReference type="PANTHER" id="PTHR11472:SF34">
    <property type="entry name" value="REGULATOR OF TELOMERE ELONGATION HELICASE 1"/>
    <property type="match status" value="1"/>
</dbReference>
<dbReference type="Proteomes" id="UP000237819">
    <property type="component" value="Unassembled WGS sequence"/>
</dbReference>
<dbReference type="Pfam" id="PF13307">
    <property type="entry name" value="Helicase_C_2"/>
    <property type="match status" value="1"/>
</dbReference>
<evidence type="ECO:0000256" key="1">
    <source>
        <dbReference type="ARBA" id="ARBA00001966"/>
    </source>
</evidence>
<evidence type="ECO:0000256" key="8">
    <source>
        <dbReference type="ARBA" id="ARBA00022840"/>
    </source>
</evidence>
<feature type="domain" description="Helicase ATP-binding" evidence="18">
    <location>
        <begin position="15"/>
        <end position="288"/>
    </location>
</feature>
<dbReference type="GO" id="GO:0043139">
    <property type="term" value="F:5'-3' DNA helicase activity"/>
    <property type="evidence" value="ECO:0007669"/>
    <property type="project" value="UniProtKB-EC"/>
</dbReference>
<dbReference type="SMART" id="SM00488">
    <property type="entry name" value="DEXDc2"/>
    <property type="match status" value="1"/>
</dbReference>
<keyword evidence="11" id="KW-0238">DNA-binding</keyword>
<name>A0A2S8GSY6_9BACT</name>
<comment type="caution">
    <text evidence="19">The sequence shown here is derived from an EMBL/GenBank/DDBJ whole genome shotgun (WGS) entry which is preliminary data.</text>
</comment>
<dbReference type="SMART" id="SM00487">
    <property type="entry name" value="DEXDc"/>
    <property type="match status" value="1"/>
</dbReference>
<dbReference type="InterPro" id="IPR010614">
    <property type="entry name" value="RAD3-like_helicase_DEAD"/>
</dbReference>
<dbReference type="EC" id="5.6.2.3" evidence="15"/>
<evidence type="ECO:0000256" key="4">
    <source>
        <dbReference type="ARBA" id="ARBA00022741"/>
    </source>
</evidence>
<dbReference type="GO" id="GO:0006281">
    <property type="term" value="P:DNA repair"/>
    <property type="evidence" value="ECO:0007669"/>
    <property type="project" value="UniProtKB-KW"/>
</dbReference>
<comment type="cofactor">
    <cofactor evidence="1">
        <name>[4Fe-4S] cluster</name>
        <dbReference type="ChEBI" id="CHEBI:49883"/>
    </cofactor>
</comment>
<dbReference type="InterPro" id="IPR014001">
    <property type="entry name" value="Helicase_ATP-bd"/>
</dbReference>
<dbReference type="FunFam" id="3.40.50.300:FF:000437">
    <property type="entry name" value="ATP-dependent DNA helicase DinG"/>
    <property type="match status" value="1"/>
</dbReference>
<evidence type="ECO:0000256" key="13">
    <source>
        <dbReference type="ARBA" id="ARBA00023235"/>
    </source>
</evidence>
<dbReference type="InterPro" id="IPR006554">
    <property type="entry name" value="Helicase-like_DEXD_c2"/>
</dbReference>
<evidence type="ECO:0000256" key="15">
    <source>
        <dbReference type="ARBA" id="ARBA00044969"/>
    </source>
</evidence>
<evidence type="ECO:0000313" key="20">
    <source>
        <dbReference type="Proteomes" id="UP000237819"/>
    </source>
</evidence>
<keyword evidence="5" id="KW-0227">DNA damage</keyword>
<evidence type="ECO:0000256" key="10">
    <source>
        <dbReference type="ARBA" id="ARBA00023014"/>
    </source>
</evidence>
<keyword evidence="8" id="KW-0067">ATP-binding</keyword>
<dbReference type="InterPro" id="IPR027417">
    <property type="entry name" value="P-loop_NTPase"/>
</dbReference>
<keyword evidence="13" id="KW-0413">Isomerase</keyword>
<evidence type="ECO:0000256" key="6">
    <source>
        <dbReference type="ARBA" id="ARBA00022801"/>
    </source>
</evidence>
<dbReference type="PROSITE" id="PS51193">
    <property type="entry name" value="HELICASE_ATP_BIND_2"/>
    <property type="match status" value="1"/>
</dbReference>
<keyword evidence="6" id="KW-0378">Hydrolase</keyword>
<evidence type="ECO:0000259" key="18">
    <source>
        <dbReference type="PROSITE" id="PS51193"/>
    </source>
</evidence>
<dbReference type="PROSITE" id="PS51192">
    <property type="entry name" value="HELICASE_ATP_BIND_1"/>
    <property type="match status" value="1"/>
</dbReference>
<dbReference type="InterPro" id="IPR014013">
    <property type="entry name" value="Helic_SF1/SF2_ATP-bd_DinG/Rad3"/>
</dbReference>
<evidence type="ECO:0000259" key="17">
    <source>
        <dbReference type="PROSITE" id="PS51192"/>
    </source>
</evidence>
<evidence type="ECO:0000256" key="2">
    <source>
        <dbReference type="ARBA" id="ARBA00022485"/>
    </source>
</evidence>
<dbReference type="OrthoDB" id="9803913at2"/>
<keyword evidence="10" id="KW-0411">Iron-sulfur</keyword>
<dbReference type="InterPro" id="IPR006555">
    <property type="entry name" value="ATP-dep_Helicase_C"/>
</dbReference>
<dbReference type="Pfam" id="PF06733">
    <property type="entry name" value="DEAD_2"/>
    <property type="match status" value="1"/>
</dbReference>
<dbReference type="GO" id="GO:0016818">
    <property type="term" value="F:hydrolase activity, acting on acid anhydrides, in phosphorus-containing anhydrides"/>
    <property type="evidence" value="ECO:0007669"/>
    <property type="project" value="InterPro"/>
</dbReference>
<dbReference type="EMBL" id="PUHZ01000004">
    <property type="protein sequence ID" value="PQO47529.1"/>
    <property type="molecule type" value="Genomic_DNA"/>
</dbReference>
<evidence type="ECO:0000256" key="3">
    <source>
        <dbReference type="ARBA" id="ARBA00022723"/>
    </source>
</evidence>
<dbReference type="Gene3D" id="3.40.50.300">
    <property type="entry name" value="P-loop containing nucleotide triphosphate hydrolases"/>
    <property type="match status" value="2"/>
</dbReference>
<gene>
    <name evidence="19" type="ORF">C5Y93_02395</name>
</gene>
<dbReference type="SUPFAM" id="SSF52540">
    <property type="entry name" value="P-loop containing nucleoside triphosphate hydrolases"/>
    <property type="match status" value="1"/>
</dbReference>